<comment type="caution">
    <text evidence="1">The sequence shown here is derived from an EMBL/GenBank/DDBJ whole genome shotgun (WGS) entry which is preliminary data.</text>
</comment>
<proteinExistence type="predicted"/>
<evidence type="ECO:0000313" key="1">
    <source>
        <dbReference type="EMBL" id="KAJ9058247.1"/>
    </source>
</evidence>
<protein>
    <submittedName>
        <fullName evidence="1">Kinase-regulated stress-responsive transcription factor skn7</fullName>
    </submittedName>
</protein>
<name>A0ACC2S7T1_9FUNG</name>
<sequence length="151" mass="17712">MGKHIAPAFIIQLYDIISEQIYKDIITWDHSLTEVRISNVARFEKEVLSKHFKNKDFRSFFRQLALYDFVRTSDGRKTRGMGLDTHCSFAHCFFSPLRPSDIHLIRRCKNYNYHPKRQRPRAMLSELPSSRLSVDFTDSTKLALVSDITIT</sequence>
<gene>
    <name evidence="1" type="primary">SKN7_5</name>
    <name evidence="1" type="ORF">DSO57_1014286</name>
</gene>
<reference evidence="1" key="1">
    <citation type="submission" date="2022-04" db="EMBL/GenBank/DDBJ databases">
        <title>Genome of the entomopathogenic fungus Entomophthora muscae.</title>
        <authorList>
            <person name="Elya C."/>
            <person name="Lovett B.R."/>
            <person name="Lee E."/>
            <person name="Macias A.M."/>
            <person name="Hajek A.E."/>
            <person name="De Bivort B.L."/>
            <person name="Kasson M.T."/>
            <person name="De Fine Licht H.H."/>
            <person name="Stajich J.E."/>
        </authorList>
    </citation>
    <scope>NUCLEOTIDE SEQUENCE</scope>
    <source>
        <strain evidence="1">Berkeley</strain>
    </source>
</reference>
<dbReference type="Proteomes" id="UP001165960">
    <property type="component" value="Unassembled WGS sequence"/>
</dbReference>
<keyword evidence="2" id="KW-1185">Reference proteome</keyword>
<organism evidence="1 2">
    <name type="scientific">Entomophthora muscae</name>
    <dbReference type="NCBI Taxonomy" id="34485"/>
    <lineage>
        <taxon>Eukaryota</taxon>
        <taxon>Fungi</taxon>
        <taxon>Fungi incertae sedis</taxon>
        <taxon>Zoopagomycota</taxon>
        <taxon>Entomophthoromycotina</taxon>
        <taxon>Entomophthoromycetes</taxon>
        <taxon>Entomophthorales</taxon>
        <taxon>Entomophthoraceae</taxon>
        <taxon>Entomophthora</taxon>
    </lineage>
</organism>
<keyword evidence="1" id="KW-0808">Transferase</keyword>
<evidence type="ECO:0000313" key="2">
    <source>
        <dbReference type="Proteomes" id="UP001165960"/>
    </source>
</evidence>
<keyword evidence="1" id="KW-0418">Kinase</keyword>
<accession>A0ACC2S7T1</accession>
<dbReference type="EMBL" id="QTSX02005734">
    <property type="protein sequence ID" value="KAJ9058247.1"/>
    <property type="molecule type" value="Genomic_DNA"/>
</dbReference>